<sequence length="37" mass="4134">MQKAGTIIQERLKLVVTYAVGAHYMLKRGQVSEPVDC</sequence>
<comment type="caution">
    <text evidence="1">The sequence shown here is derived from an EMBL/GenBank/DDBJ whole genome shotgun (WGS) entry which is preliminary data.</text>
</comment>
<gene>
    <name evidence="1" type="ORF">BC777_1518</name>
</gene>
<reference evidence="1 2" key="1">
    <citation type="submission" date="2017-11" db="EMBL/GenBank/DDBJ databases">
        <title>Genomic Encyclopedia of Archaeal and Bacterial Type Strains, Phase II (KMG-II): From Individual Species to Whole Genera.</title>
        <authorList>
            <person name="Goeker M."/>
        </authorList>
    </citation>
    <scope>NUCLEOTIDE SEQUENCE [LARGE SCALE GENOMIC DNA]</scope>
    <source>
        <strain evidence="1 2">DSM 29128</strain>
    </source>
</reference>
<protein>
    <submittedName>
        <fullName evidence="1">Uncharacterized protein</fullName>
    </submittedName>
</protein>
<dbReference type="EMBL" id="PGTY01000001">
    <property type="protein sequence ID" value="PJI92660.1"/>
    <property type="molecule type" value="Genomic_DNA"/>
</dbReference>
<dbReference type="Proteomes" id="UP000228531">
    <property type="component" value="Unassembled WGS sequence"/>
</dbReference>
<keyword evidence="2" id="KW-1185">Reference proteome</keyword>
<name>A0A2M8WNZ5_9RHOB</name>
<evidence type="ECO:0000313" key="1">
    <source>
        <dbReference type="EMBL" id="PJI92660.1"/>
    </source>
</evidence>
<evidence type="ECO:0000313" key="2">
    <source>
        <dbReference type="Proteomes" id="UP000228531"/>
    </source>
</evidence>
<proteinExistence type="predicted"/>
<accession>A0A2M8WNZ5</accession>
<organism evidence="1 2">
    <name type="scientific">Yoonia maricola</name>
    <dbReference type="NCBI Taxonomy" id="420999"/>
    <lineage>
        <taxon>Bacteria</taxon>
        <taxon>Pseudomonadati</taxon>
        <taxon>Pseudomonadota</taxon>
        <taxon>Alphaproteobacteria</taxon>
        <taxon>Rhodobacterales</taxon>
        <taxon>Paracoccaceae</taxon>
        <taxon>Yoonia</taxon>
    </lineage>
</organism>
<dbReference type="AlphaFoldDB" id="A0A2M8WNZ5"/>